<dbReference type="SUPFAM" id="SSF50475">
    <property type="entry name" value="FMN-binding split barrel"/>
    <property type="match status" value="1"/>
</dbReference>
<protein>
    <submittedName>
        <fullName evidence="1">FMN-binding negative transcriptional regulator</fullName>
    </submittedName>
</protein>
<evidence type="ECO:0000313" key="2">
    <source>
        <dbReference type="Proteomes" id="UP001215231"/>
    </source>
</evidence>
<proteinExistence type="predicted"/>
<dbReference type="Proteomes" id="UP001215231">
    <property type="component" value="Chromosome"/>
</dbReference>
<dbReference type="EMBL" id="CP059693">
    <property type="protein sequence ID" value="WDE12156.1"/>
    <property type="molecule type" value="Genomic_DNA"/>
</dbReference>
<dbReference type="Gene3D" id="2.30.110.10">
    <property type="entry name" value="Electron Transport, Fmn-binding Protein, Chain A"/>
    <property type="match status" value="1"/>
</dbReference>
<evidence type="ECO:0000313" key="1">
    <source>
        <dbReference type="EMBL" id="WDE12156.1"/>
    </source>
</evidence>
<dbReference type="PANTHER" id="PTHR35802:SF1">
    <property type="entry name" value="PROTEASE SYNTHASE AND SPORULATION PROTEIN PAI 2"/>
    <property type="match status" value="1"/>
</dbReference>
<dbReference type="InterPro" id="IPR007396">
    <property type="entry name" value="TR_PAI2-type"/>
</dbReference>
<dbReference type="InterPro" id="IPR012349">
    <property type="entry name" value="Split_barrel_FMN-bd"/>
</dbReference>
<dbReference type="PANTHER" id="PTHR35802">
    <property type="entry name" value="PROTEASE SYNTHASE AND SPORULATION PROTEIN PAI 2"/>
    <property type="match status" value="1"/>
</dbReference>
<dbReference type="Pfam" id="PF04299">
    <property type="entry name" value="FMN_bind_2"/>
    <property type="match status" value="1"/>
</dbReference>
<keyword evidence="2" id="KW-1185">Reference proteome</keyword>
<accession>A0ABY7VFI3</accession>
<organism evidence="1 2">
    <name type="scientific">Thalassomonas haliotis</name>
    <dbReference type="NCBI Taxonomy" id="485448"/>
    <lineage>
        <taxon>Bacteria</taxon>
        <taxon>Pseudomonadati</taxon>
        <taxon>Pseudomonadota</taxon>
        <taxon>Gammaproteobacteria</taxon>
        <taxon>Alteromonadales</taxon>
        <taxon>Colwelliaceae</taxon>
        <taxon>Thalassomonas</taxon>
    </lineage>
</organism>
<gene>
    <name evidence="1" type="ORF">H3N35_01320</name>
</gene>
<name>A0ABY7VFI3_9GAMM</name>
<reference evidence="1 2" key="1">
    <citation type="journal article" date="2022" name="Mar. Drugs">
        <title>Bioassay-Guided Fractionation Leads to the Detection of Cholic Acid Generated by the Rare Thalassomonas sp.</title>
        <authorList>
            <person name="Pheiffer F."/>
            <person name="Schneider Y.K."/>
            <person name="Hansen E.H."/>
            <person name="Andersen J.H."/>
            <person name="Isaksson J."/>
            <person name="Busche T."/>
            <person name="R C."/>
            <person name="Kalinowski J."/>
            <person name="Zyl L.V."/>
            <person name="Trindade M."/>
        </authorList>
    </citation>
    <scope>NUCLEOTIDE SEQUENCE [LARGE SCALE GENOMIC DNA]</scope>
    <source>
        <strain evidence="1 2">A5K-61T</strain>
    </source>
</reference>
<sequence>MTSKNLLNDRMADKVLKPHQLTLIKSNAFARLILPSEPGELPVTTQLPLLMDEQQHCLYGHLARNNPAMAAIRRQSRVMVLFDGGHQYISPRWHQEQKVPTWNYASLALICTPVMIAEAEDKLDLVNEMSRFFDPDWPLEEILSPQFSRQLQQMLKAICVFRLEICSSGGRFKLGQSKSPDYHSTVAGYMQKQGNEQLALWQKQPPQEY</sequence>
<dbReference type="RefSeq" id="WP_274052422.1">
    <property type="nucleotide sequence ID" value="NZ_CP059693.1"/>
</dbReference>